<reference evidence="2 3" key="2">
    <citation type="submission" date="2016-06" db="EMBL/GenBank/DDBJ databases">
        <title>Pedobacter psychrophilus sp. nov., isolated from Antarctic fragmentary rock.</title>
        <authorList>
            <person name="Svec P."/>
        </authorList>
    </citation>
    <scope>NUCLEOTIDE SEQUENCE [LARGE SCALE GENOMIC DNA]</scope>
    <source>
        <strain evidence="2 3">CCM 8644</strain>
    </source>
</reference>
<name>A0A179DL80_9SPHI</name>
<protein>
    <recommendedName>
        <fullName evidence="1">Protochlamydia outer membrane protein domain-containing protein</fullName>
    </recommendedName>
</protein>
<dbReference type="Pfam" id="PF17251">
    <property type="entry name" value="Pom"/>
    <property type="match status" value="1"/>
</dbReference>
<evidence type="ECO:0000313" key="2">
    <source>
        <dbReference type="EMBL" id="OAQ41771.1"/>
    </source>
</evidence>
<organism evidence="2 3">
    <name type="scientific">Pedobacter psychrophilus</name>
    <dbReference type="NCBI Taxonomy" id="1826909"/>
    <lineage>
        <taxon>Bacteria</taxon>
        <taxon>Pseudomonadati</taxon>
        <taxon>Bacteroidota</taxon>
        <taxon>Sphingobacteriia</taxon>
        <taxon>Sphingobacteriales</taxon>
        <taxon>Sphingobacteriaceae</taxon>
        <taxon>Pedobacter</taxon>
    </lineage>
</organism>
<dbReference type="Proteomes" id="UP000078459">
    <property type="component" value="Unassembled WGS sequence"/>
</dbReference>
<dbReference type="EMBL" id="LWHJ01000011">
    <property type="protein sequence ID" value="OAQ41771.1"/>
    <property type="molecule type" value="Genomic_DNA"/>
</dbReference>
<dbReference type="Gene3D" id="2.40.128.90">
    <property type="entry name" value="OMPT-like"/>
    <property type="match status" value="1"/>
</dbReference>
<dbReference type="InterPro" id="IPR035163">
    <property type="entry name" value="Pom"/>
</dbReference>
<dbReference type="SUPFAM" id="SSF69917">
    <property type="entry name" value="OMPT-like"/>
    <property type="match status" value="1"/>
</dbReference>
<accession>A0A179DL80</accession>
<evidence type="ECO:0000313" key="3">
    <source>
        <dbReference type="Proteomes" id="UP000078459"/>
    </source>
</evidence>
<feature type="domain" description="Protochlamydia outer membrane protein" evidence="1">
    <location>
        <begin position="29"/>
        <end position="286"/>
    </location>
</feature>
<gene>
    <name evidence="2" type="ORF">A5893_01250</name>
</gene>
<dbReference type="InterPro" id="IPR020080">
    <property type="entry name" value="OM_adhesin/peptidase_omptin"/>
</dbReference>
<comment type="caution">
    <text evidence="2">The sequence shown here is derived from an EMBL/GenBank/DDBJ whole genome shotgun (WGS) entry which is preliminary data.</text>
</comment>
<dbReference type="InterPro" id="IPR053724">
    <property type="entry name" value="OMP_A26_sf"/>
</dbReference>
<keyword evidence="3" id="KW-1185">Reference proteome</keyword>
<dbReference type="GO" id="GO:0004190">
    <property type="term" value="F:aspartic-type endopeptidase activity"/>
    <property type="evidence" value="ECO:0007669"/>
    <property type="project" value="InterPro"/>
</dbReference>
<reference evidence="2 3" key="1">
    <citation type="submission" date="2016-04" db="EMBL/GenBank/DDBJ databases">
        <authorList>
            <person name="Evans L.H."/>
            <person name="Alamgir A."/>
            <person name="Owens N."/>
            <person name="Weber N.D."/>
            <person name="Virtaneva K."/>
            <person name="Barbian K."/>
            <person name="Babar A."/>
            <person name="Rosenke K."/>
        </authorList>
    </citation>
    <scope>NUCLEOTIDE SEQUENCE [LARGE SCALE GENOMIC DNA]</scope>
    <source>
        <strain evidence="2 3">CCM 8644</strain>
    </source>
</reference>
<dbReference type="OrthoDB" id="5566985at2"/>
<proteinExistence type="predicted"/>
<dbReference type="RefSeq" id="WP_068820803.1">
    <property type="nucleotide sequence ID" value="NZ_LWHJ01000011.1"/>
</dbReference>
<evidence type="ECO:0000259" key="1">
    <source>
        <dbReference type="Pfam" id="PF17251"/>
    </source>
</evidence>
<dbReference type="AlphaFoldDB" id="A0A179DL80"/>
<sequence length="290" mass="32888">MKNYICCLINLFLFVDFVKAQDRFEFSISTAYQQSDFKWSIAGSANGTNPNVYSELIWKNLRGPAFQTSLKTKLWKGLFIQGSVNYSAIIGGSANDTDYADDNRVNPVFEANLQSDKGYTADYLITVGYKYKNKKLSISPYLGYGKSTQSMFLLDENIEELNTSYKANWSGPFVGFIFDAQLKTNLHLETDFAYHQLGYHAKADWNLIDNFAHPVSFKHTANGFALNGKITVVYTFYKSSAFFIDVQKSFWNTGAGIDELFYDNGDIAFTKLNQVERNSNNLGLGLKLYF</sequence>